<evidence type="ECO:0000313" key="3">
    <source>
        <dbReference type="Proteomes" id="UP000051612"/>
    </source>
</evidence>
<evidence type="ECO:0000259" key="1">
    <source>
        <dbReference type="Pfam" id="PF04233"/>
    </source>
</evidence>
<accession>A0A0R2B2C0</accession>
<dbReference type="Proteomes" id="UP000051612">
    <property type="component" value="Unassembled WGS sequence"/>
</dbReference>
<dbReference type="EMBL" id="AYYN01000140">
    <property type="protein sequence ID" value="KRM73693.1"/>
    <property type="molecule type" value="Genomic_DNA"/>
</dbReference>
<dbReference type="AlphaFoldDB" id="A0A0R2B2C0"/>
<feature type="domain" description="Phage head morphogenesis" evidence="1">
    <location>
        <begin position="257"/>
        <end position="346"/>
    </location>
</feature>
<gene>
    <name evidence="2" type="ORF">FC48_GL000966</name>
</gene>
<sequence length="586" mass="67820">MKVNKDQFNYWQLRDLQAEQENQDEATDKLKIINSAYQQAQTYLSDEVKKIYRRYFYADISADEVESIMSSHISPSELVTLQALSSNITDKESKKAVDDYLNRLAAKSRITRLEEMQLKAYVAAKSAGAVELDQNVKLHTDVINRAWKQAEKQSAVYNQAKDYKLSNRNAKPVLEQKSNKVVIKDPDTGKELASVSMKADEAKTKLTKMPNKYVERALNSRWNGSNFSSRIWDNTDKLADRLKELFTVKELSNMPEREMIKQIDQEFNVGKFNASRLIRTEVNYFYSKTKLDNWKRRGVKQYQLIAILDSRTSKICRSINKKIFNVSDAVFGKNMPPLHPFCRTVAVIYLGAKRLKNVTGPEFKFRDIPIHLEKDKFKKSDIEKIYKRLKFVFESYQKETGIDIQKEMQNPTFIDKDNPYNDEKSKFVRYLLEKTGYTDYPRKVETVEKSDRFYRGVRDTPTKSAQEFLDQINTGDMPISGAGNSSKGRGLYISDLEFKARMHVNKGASGKIGIWGLDKKSRILDFDNCYMPVAYHEINLSVPDAVKTTESNLDILALVCGYDIIRWKSTINVLNRGKMLWPKYIK</sequence>
<protein>
    <submittedName>
        <fullName evidence="2">Minor head protein</fullName>
    </submittedName>
</protein>
<dbReference type="Pfam" id="PF04233">
    <property type="entry name" value="Phage_Mu_F"/>
    <property type="match status" value="1"/>
</dbReference>
<proteinExistence type="predicted"/>
<reference evidence="2 3" key="1">
    <citation type="journal article" date="2015" name="Genome Announc.">
        <title>Expanding the biotechnology potential of lactobacilli through comparative genomics of 213 strains and associated genera.</title>
        <authorList>
            <person name="Sun Z."/>
            <person name="Harris H.M."/>
            <person name="McCann A."/>
            <person name="Guo C."/>
            <person name="Argimon S."/>
            <person name="Zhang W."/>
            <person name="Yang X."/>
            <person name="Jeffery I.B."/>
            <person name="Cooney J.C."/>
            <person name="Kagawa T.F."/>
            <person name="Liu W."/>
            <person name="Song Y."/>
            <person name="Salvetti E."/>
            <person name="Wrobel A."/>
            <person name="Rasinkangas P."/>
            <person name="Parkhill J."/>
            <person name="Rea M.C."/>
            <person name="O'Sullivan O."/>
            <person name="Ritari J."/>
            <person name="Douillard F.P."/>
            <person name="Paul Ross R."/>
            <person name="Yang R."/>
            <person name="Briner A.E."/>
            <person name="Felis G.E."/>
            <person name="de Vos W.M."/>
            <person name="Barrangou R."/>
            <person name="Klaenhammer T.R."/>
            <person name="Caufield P.W."/>
            <person name="Cui Y."/>
            <person name="Zhang H."/>
            <person name="O'Toole P.W."/>
        </authorList>
    </citation>
    <scope>NUCLEOTIDE SEQUENCE [LARGE SCALE GENOMIC DNA]</scope>
    <source>
        <strain evidence="2 3">DSM 20452</strain>
    </source>
</reference>
<name>A0A0R2B2C0_9LACO</name>
<organism evidence="2 3">
    <name type="scientific">Ligilactobacillus murinus DSM 20452 = NBRC 14221</name>
    <dbReference type="NCBI Taxonomy" id="1423772"/>
    <lineage>
        <taxon>Bacteria</taxon>
        <taxon>Bacillati</taxon>
        <taxon>Bacillota</taxon>
        <taxon>Bacilli</taxon>
        <taxon>Lactobacillales</taxon>
        <taxon>Lactobacillaceae</taxon>
        <taxon>Ligilactobacillus</taxon>
    </lineage>
</organism>
<dbReference type="PATRIC" id="fig|1423772.3.peg.1040"/>
<comment type="caution">
    <text evidence="2">The sequence shown here is derived from an EMBL/GenBank/DDBJ whole genome shotgun (WGS) entry which is preliminary data.</text>
</comment>
<dbReference type="RefSeq" id="WP_082613089.1">
    <property type="nucleotide sequence ID" value="NZ_AYYN01000140.1"/>
</dbReference>
<evidence type="ECO:0000313" key="2">
    <source>
        <dbReference type="EMBL" id="KRM73693.1"/>
    </source>
</evidence>
<dbReference type="NCBIfam" id="TIGR01641">
    <property type="entry name" value="phageSPP1_gp7"/>
    <property type="match status" value="1"/>
</dbReference>
<dbReference type="InterPro" id="IPR006528">
    <property type="entry name" value="Phage_head_morphogenesis_dom"/>
</dbReference>